<dbReference type="SUPFAM" id="SSF52540">
    <property type="entry name" value="P-loop containing nucleoside triphosphate hydrolases"/>
    <property type="match status" value="1"/>
</dbReference>
<gene>
    <name evidence="8" type="ORF">DXG03_009241</name>
</gene>
<dbReference type="InterPro" id="IPR011025">
    <property type="entry name" value="GproteinA_insert"/>
</dbReference>
<reference evidence="8" key="1">
    <citation type="submission" date="2020-07" db="EMBL/GenBank/DDBJ databases">
        <authorList>
            <person name="Nieuwenhuis M."/>
            <person name="Van De Peppel L.J.J."/>
        </authorList>
    </citation>
    <scope>NUCLEOTIDE SEQUENCE</scope>
    <source>
        <strain evidence="8">AP01</strain>
        <tissue evidence="8">Mycelium</tissue>
    </source>
</reference>
<sequence>MVFTPGPSDPFIEFMRPPPDETPAQATARMKRELDAQRRSDAIDESIKRERDQAKKDKNVIKVLLLGQSESGKSTTLKNFRMRYSRDDWEKERNGWRAVVQLNIVRSITTILSVMESELNGDSSAQSDEEEATLVQPDESNDTRFTERHQLLMIRLAPLRGVEAELKRRLGAGSEPVHPTLHMSATPFEAENDAVVSNLRRASPEFAVRSWRDVLDPEGRPLHTENTPADLDSVSDIIAGCKDDMKALWDDRCVRAALRRRKLRLPDSAGFFLNDLDRIASRDYVVSDNDIVRARLRTVGIQEHRLRFRHGPFDNPKEKARKLAGNGGYSTWEAAVLLFRAAWLPFFDNVNVIIFLSPVSVFDQRLEEDPRVNRLEDSIILWTSICQSKLLAKTQLILFLNKCDLLRRKLKRGVQVKAFLPSYGNRPNDVIPVVKCATFILACFTILWAD</sequence>
<dbReference type="OrthoDB" id="5817230at2759"/>
<protein>
    <submittedName>
        <fullName evidence="8">Uncharacterized protein</fullName>
    </submittedName>
</protein>
<dbReference type="GO" id="GO:0031683">
    <property type="term" value="F:G-protein beta/gamma-subunit complex binding"/>
    <property type="evidence" value="ECO:0007669"/>
    <property type="project" value="InterPro"/>
</dbReference>
<dbReference type="GO" id="GO:0001664">
    <property type="term" value="F:G protein-coupled receptor binding"/>
    <property type="evidence" value="ECO:0007669"/>
    <property type="project" value="TreeGrafter"/>
</dbReference>
<dbReference type="FunFam" id="3.40.50.300:FF:000692">
    <property type="entry name" value="Guanine nucleotide-binding protein subunit alpha"/>
    <property type="match status" value="1"/>
</dbReference>
<accession>A0A9P7KDN2</accession>
<keyword evidence="4" id="KW-0807">Transducer</keyword>
<keyword evidence="2 5" id="KW-0547">Nucleotide-binding</keyword>
<evidence type="ECO:0000256" key="6">
    <source>
        <dbReference type="PIRSR" id="PIRSR601019-2"/>
    </source>
</evidence>
<feature type="binding site" evidence="6">
    <location>
        <position position="298"/>
    </location>
    <ligand>
        <name>Mg(2+)</name>
        <dbReference type="ChEBI" id="CHEBI:18420"/>
    </ligand>
</feature>
<dbReference type="EMBL" id="JABCKV010000086">
    <property type="protein sequence ID" value="KAG5644026.1"/>
    <property type="molecule type" value="Genomic_DNA"/>
</dbReference>
<dbReference type="PANTHER" id="PTHR10218:SF360">
    <property type="entry name" value="GUANINE NUCLEOTIDE-BINDING PROTEIN SUBUNIT ALPHA HOMOLOG"/>
    <property type="match status" value="1"/>
</dbReference>
<dbReference type="SMART" id="SM00275">
    <property type="entry name" value="G_alpha"/>
    <property type="match status" value="1"/>
</dbReference>
<feature type="compositionally biased region" description="Basic and acidic residues" evidence="7">
    <location>
        <begin position="30"/>
        <end position="51"/>
    </location>
</feature>
<evidence type="ECO:0000256" key="2">
    <source>
        <dbReference type="ARBA" id="ARBA00022741"/>
    </source>
</evidence>
<dbReference type="GO" id="GO:0005525">
    <property type="term" value="F:GTP binding"/>
    <property type="evidence" value="ECO:0007669"/>
    <property type="project" value="UniProtKB-KW"/>
</dbReference>
<reference evidence="8" key="2">
    <citation type="submission" date="2021-10" db="EMBL/GenBank/DDBJ databases">
        <title>Phylogenomics reveals ancestral predisposition of the termite-cultivated fungus Termitomyces towards a domesticated lifestyle.</title>
        <authorList>
            <person name="Auxier B."/>
            <person name="Grum-Grzhimaylo A."/>
            <person name="Cardenas M.E."/>
            <person name="Lodge J.D."/>
            <person name="Laessoe T."/>
            <person name="Pedersen O."/>
            <person name="Smith M.E."/>
            <person name="Kuyper T.W."/>
            <person name="Franco-Molano E.A."/>
            <person name="Baroni T.J."/>
            <person name="Aanen D.K."/>
        </authorList>
    </citation>
    <scope>NUCLEOTIDE SEQUENCE</scope>
    <source>
        <strain evidence="8">AP01</strain>
        <tissue evidence="8">Mycelium</tissue>
    </source>
</reference>
<dbReference type="GO" id="GO:0003924">
    <property type="term" value="F:GTPase activity"/>
    <property type="evidence" value="ECO:0007669"/>
    <property type="project" value="InterPro"/>
</dbReference>
<dbReference type="PRINTS" id="PR00318">
    <property type="entry name" value="GPROTEINA"/>
</dbReference>
<dbReference type="GO" id="GO:0007188">
    <property type="term" value="P:adenylate cyclase-modulating G protein-coupled receptor signaling pathway"/>
    <property type="evidence" value="ECO:0007669"/>
    <property type="project" value="TreeGrafter"/>
</dbReference>
<dbReference type="GO" id="GO:0005737">
    <property type="term" value="C:cytoplasm"/>
    <property type="evidence" value="ECO:0007669"/>
    <property type="project" value="TreeGrafter"/>
</dbReference>
<dbReference type="GO" id="GO:0005834">
    <property type="term" value="C:heterotrimeric G-protein complex"/>
    <property type="evidence" value="ECO:0007669"/>
    <property type="project" value="TreeGrafter"/>
</dbReference>
<evidence type="ECO:0000313" key="9">
    <source>
        <dbReference type="Proteomes" id="UP000775547"/>
    </source>
</evidence>
<evidence type="ECO:0000256" key="1">
    <source>
        <dbReference type="ARBA" id="ARBA00022723"/>
    </source>
</evidence>
<dbReference type="PROSITE" id="PS51882">
    <property type="entry name" value="G_ALPHA"/>
    <property type="match status" value="1"/>
</dbReference>
<comment type="caution">
    <text evidence="8">The sequence shown here is derived from an EMBL/GenBank/DDBJ whole genome shotgun (WGS) entry which is preliminary data.</text>
</comment>
<evidence type="ECO:0000256" key="7">
    <source>
        <dbReference type="SAM" id="MobiDB-lite"/>
    </source>
</evidence>
<dbReference type="SUPFAM" id="SSF47895">
    <property type="entry name" value="Transducin (alpha subunit), insertion domain"/>
    <property type="match status" value="1"/>
</dbReference>
<keyword evidence="1 6" id="KW-0479">Metal-binding</keyword>
<evidence type="ECO:0000256" key="3">
    <source>
        <dbReference type="ARBA" id="ARBA00023134"/>
    </source>
</evidence>
<keyword evidence="3 5" id="KW-0342">GTP-binding</keyword>
<dbReference type="InterPro" id="IPR001019">
    <property type="entry name" value="Gprotein_alpha_su"/>
</dbReference>
<dbReference type="Proteomes" id="UP000775547">
    <property type="component" value="Unassembled WGS sequence"/>
</dbReference>
<dbReference type="AlphaFoldDB" id="A0A9P7KDN2"/>
<feature type="binding site" evidence="5">
    <location>
        <begin position="401"/>
        <end position="404"/>
    </location>
    <ligand>
        <name>GTP</name>
        <dbReference type="ChEBI" id="CHEBI:37565"/>
    </ligand>
</feature>
<feature type="region of interest" description="Disordered" evidence="7">
    <location>
        <begin position="1"/>
        <end position="51"/>
    </location>
</feature>
<keyword evidence="6" id="KW-0460">Magnesium</keyword>
<feature type="binding site" evidence="5">
    <location>
        <begin position="267"/>
        <end position="268"/>
    </location>
    <ligand>
        <name>GTP</name>
        <dbReference type="ChEBI" id="CHEBI:37565"/>
    </ligand>
</feature>
<evidence type="ECO:0000256" key="5">
    <source>
        <dbReference type="PIRSR" id="PIRSR601019-1"/>
    </source>
</evidence>
<dbReference type="Gene3D" id="3.40.50.300">
    <property type="entry name" value="P-loop containing nucleotide triphosphate hydrolases"/>
    <property type="match status" value="2"/>
</dbReference>
<name>A0A9P7KDN2_9AGAR</name>
<dbReference type="InterPro" id="IPR027417">
    <property type="entry name" value="P-loop_NTPase"/>
</dbReference>
<organism evidence="8 9">
    <name type="scientific">Asterophora parasitica</name>
    <dbReference type="NCBI Taxonomy" id="117018"/>
    <lineage>
        <taxon>Eukaryota</taxon>
        <taxon>Fungi</taxon>
        <taxon>Dikarya</taxon>
        <taxon>Basidiomycota</taxon>
        <taxon>Agaricomycotina</taxon>
        <taxon>Agaricomycetes</taxon>
        <taxon>Agaricomycetidae</taxon>
        <taxon>Agaricales</taxon>
        <taxon>Tricholomatineae</taxon>
        <taxon>Lyophyllaceae</taxon>
        <taxon>Asterophora</taxon>
    </lineage>
</organism>
<dbReference type="Gene3D" id="1.10.400.10">
    <property type="entry name" value="GI Alpha 1, domain 2-like"/>
    <property type="match status" value="1"/>
</dbReference>
<dbReference type="PANTHER" id="PTHR10218">
    <property type="entry name" value="GTP-BINDING PROTEIN ALPHA SUBUNIT"/>
    <property type="match status" value="1"/>
</dbReference>
<evidence type="ECO:0000256" key="4">
    <source>
        <dbReference type="ARBA" id="ARBA00023224"/>
    </source>
</evidence>
<keyword evidence="9" id="KW-1185">Reference proteome</keyword>
<dbReference type="Pfam" id="PF00503">
    <property type="entry name" value="G-alpha"/>
    <property type="match status" value="1"/>
</dbReference>
<evidence type="ECO:0000313" key="8">
    <source>
        <dbReference type="EMBL" id="KAG5644026.1"/>
    </source>
</evidence>
<feature type="region of interest" description="Disordered" evidence="7">
    <location>
        <begin position="119"/>
        <end position="141"/>
    </location>
</feature>
<dbReference type="GO" id="GO:0046872">
    <property type="term" value="F:metal ion binding"/>
    <property type="evidence" value="ECO:0007669"/>
    <property type="project" value="UniProtKB-KW"/>
</dbReference>
<proteinExistence type="predicted"/>